<evidence type="ECO:0000313" key="3">
    <source>
        <dbReference type="Proteomes" id="UP000314294"/>
    </source>
</evidence>
<dbReference type="AlphaFoldDB" id="A0A4Z2G5H3"/>
<evidence type="ECO:0000313" key="2">
    <source>
        <dbReference type="EMBL" id="TNN48779.1"/>
    </source>
</evidence>
<protein>
    <submittedName>
        <fullName evidence="2">Uncharacterized protein</fullName>
    </submittedName>
</protein>
<reference evidence="2 3" key="1">
    <citation type="submission" date="2019-03" db="EMBL/GenBank/DDBJ databases">
        <title>First draft genome of Liparis tanakae, snailfish: a comprehensive survey of snailfish specific genes.</title>
        <authorList>
            <person name="Kim W."/>
            <person name="Song I."/>
            <person name="Jeong J.-H."/>
            <person name="Kim D."/>
            <person name="Kim S."/>
            <person name="Ryu S."/>
            <person name="Song J.Y."/>
            <person name="Lee S.K."/>
        </authorList>
    </citation>
    <scope>NUCLEOTIDE SEQUENCE [LARGE SCALE GENOMIC DNA]</scope>
    <source>
        <tissue evidence="2">Muscle</tissue>
    </source>
</reference>
<accession>A0A4Z2G5H3</accession>
<feature type="compositionally biased region" description="Basic and acidic residues" evidence="1">
    <location>
        <begin position="154"/>
        <end position="180"/>
    </location>
</feature>
<evidence type="ECO:0000256" key="1">
    <source>
        <dbReference type="SAM" id="MobiDB-lite"/>
    </source>
</evidence>
<comment type="caution">
    <text evidence="2">The sequence shown here is derived from an EMBL/GenBank/DDBJ whole genome shotgun (WGS) entry which is preliminary data.</text>
</comment>
<dbReference type="Proteomes" id="UP000314294">
    <property type="component" value="Unassembled WGS sequence"/>
</dbReference>
<gene>
    <name evidence="2" type="ORF">EYF80_041018</name>
</gene>
<name>A0A4Z2G5H3_9TELE</name>
<organism evidence="2 3">
    <name type="scientific">Liparis tanakae</name>
    <name type="common">Tanaka's snailfish</name>
    <dbReference type="NCBI Taxonomy" id="230148"/>
    <lineage>
        <taxon>Eukaryota</taxon>
        <taxon>Metazoa</taxon>
        <taxon>Chordata</taxon>
        <taxon>Craniata</taxon>
        <taxon>Vertebrata</taxon>
        <taxon>Euteleostomi</taxon>
        <taxon>Actinopterygii</taxon>
        <taxon>Neopterygii</taxon>
        <taxon>Teleostei</taxon>
        <taxon>Neoteleostei</taxon>
        <taxon>Acanthomorphata</taxon>
        <taxon>Eupercaria</taxon>
        <taxon>Perciformes</taxon>
        <taxon>Cottioidei</taxon>
        <taxon>Cottales</taxon>
        <taxon>Liparidae</taxon>
        <taxon>Liparis</taxon>
    </lineage>
</organism>
<dbReference type="EMBL" id="SRLO01000682">
    <property type="protein sequence ID" value="TNN48779.1"/>
    <property type="molecule type" value="Genomic_DNA"/>
</dbReference>
<keyword evidence="3" id="KW-1185">Reference proteome</keyword>
<proteinExistence type="predicted"/>
<feature type="region of interest" description="Disordered" evidence="1">
    <location>
        <begin position="134"/>
        <end position="186"/>
    </location>
</feature>
<sequence>MVSLSSPNKSLRSSRSSRSLSLITFPLDAFTSLTEEDSLLLRASGFEQQHQLIQIDAALAEAEDLLVDSVGRDQPVHNHRFGLPDSVAAVLSLQVCLGVLRPAERSVSTQRFQKQVYHTNDLLICTHPVTVEDDHGVSGRQVDPESSGSGAQQEEEHLRIFRELGHLEDDNKQPDEHKDYGGAPRSAELLVPKLTFSSRSEKDMLPSSRLYWKPRR</sequence>